<keyword evidence="1" id="KW-0547">Nucleotide-binding</keyword>
<evidence type="ECO:0000259" key="4">
    <source>
        <dbReference type="Pfam" id="PF07728"/>
    </source>
</evidence>
<dbReference type="Gene3D" id="3.40.50.300">
    <property type="entry name" value="P-loop containing nucleotide triphosphate hydrolases"/>
    <property type="match status" value="2"/>
</dbReference>
<evidence type="ECO:0000313" key="5">
    <source>
        <dbReference type="EMBL" id="KAK8841094.1"/>
    </source>
</evidence>
<dbReference type="Proteomes" id="UP001470230">
    <property type="component" value="Unassembled WGS sequence"/>
</dbReference>
<feature type="chain" id="PRO_5047367028" description="ATPase dynein-related AAA domain-containing protein" evidence="3">
    <location>
        <begin position="30"/>
        <end position="421"/>
    </location>
</feature>
<dbReference type="Pfam" id="PF07728">
    <property type="entry name" value="AAA_5"/>
    <property type="match status" value="1"/>
</dbReference>
<sequence length="421" mass="47190">MPSDNIGSEKALIVFKLGLLALAIQQGKCVVLDSINEIPSIVCERLNSLFDEKYNADTKVFEIPENPQGEPIEIDPDFRMLCTCRIDKINQMSPAFVNRFNVIVLEDQLEDITDDKLKELIELLMKVNLTSSSHSSINSNQEKVNEEEEEDFDFGELEEEEPDDIITNNQTTNCGENTVNAPVENESISSEIELKPSSDLIDLVFNSFKQIKKETLSNDEHLATMFKLSRLCKAVSKYVNLFSGINQEKIVKFATDFVVKTNDFDVPKEIEDFFIKRLVAANNNDDGQYFFEDSPPLRSYIAKLYAASVINQPLVVYGGTGVGKTSAARAFGRLRRNQQNRSLQCLMLSFYAGTKSNNIYGTTTILNGKVAFVNGPLTTALKNGCTFIADEMNLSTISTMKSLAPALEPCIGEKNIHFWCW</sequence>
<organism evidence="5 6">
    <name type="scientific">Tritrichomonas musculus</name>
    <dbReference type="NCBI Taxonomy" id="1915356"/>
    <lineage>
        <taxon>Eukaryota</taxon>
        <taxon>Metamonada</taxon>
        <taxon>Parabasalia</taxon>
        <taxon>Tritrichomonadida</taxon>
        <taxon>Tritrichomonadidae</taxon>
        <taxon>Tritrichomonas</taxon>
    </lineage>
</organism>
<evidence type="ECO:0000256" key="1">
    <source>
        <dbReference type="ARBA" id="ARBA00022741"/>
    </source>
</evidence>
<feature type="domain" description="ATPase dynein-related AAA" evidence="4">
    <location>
        <begin position="314"/>
        <end position="408"/>
    </location>
</feature>
<comment type="caution">
    <text evidence="5">The sequence shown here is derived from an EMBL/GenBank/DDBJ whole genome shotgun (WGS) entry which is preliminary data.</text>
</comment>
<name>A0ABR2H4C7_9EUKA</name>
<dbReference type="InterPro" id="IPR011704">
    <property type="entry name" value="ATPase_dyneun-rel_AAA"/>
</dbReference>
<protein>
    <recommendedName>
        <fullName evidence="4">ATPase dynein-related AAA domain-containing protein</fullName>
    </recommendedName>
</protein>
<dbReference type="PANTHER" id="PTHR48103">
    <property type="entry name" value="MIDASIN-RELATED"/>
    <property type="match status" value="1"/>
</dbReference>
<evidence type="ECO:0000256" key="2">
    <source>
        <dbReference type="ARBA" id="ARBA00022840"/>
    </source>
</evidence>
<dbReference type="EMBL" id="JAPFFF010000043">
    <property type="protein sequence ID" value="KAK8841094.1"/>
    <property type="molecule type" value="Genomic_DNA"/>
</dbReference>
<evidence type="ECO:0000256" key="3">
    <source>
        <dbReference type="SAM" id="SignalP"/>
    </source>
</evidence>
<dbReference type="PANTHER" id="PTHR48103:SF2">
    <property type="entry name" value="MIDASIN"/>
    <property type="match status" value="1"/>
</dbReference>
<accession>A0ABR2H4C7</accession>
<proteinExistence type="predicted"/>
<gene>
    <name evidence="5" type="ORF">M9Y10_027935</name>
</gene>
<keyword evidence="6" id="KW-1185">Reference proteome</keyword>
<reference evidence="5 6" key="1">
    <citation type="submission" date="2024-04" db="EMBL/GenBank/DDBJ databases">
        <title>Tritrichomonas musculus Genome.</title>
        <authorList>
            <person name="Alves-Ferreira E."/>
            <person name="Grigg M."/>
            <person name="Lorenzi H."/>
            <person name="Galac M."/>
        </authorList>
    </citation>
    <scope>NUCLEOTIDE SEQUENCE [LARGE SCALE GENOMIC DNA]</scope>
    <source>
        <strain evidence="5 6">EAF2021</strain>
    </source>
</reference>
<evidence type="ECO:0000313" key="6">
    <source>
        <dbReference type="Proteomes" id="UP001470230"/>
    </source>
</evidence>
<keyword evidence="3" id="KW-0732">Signal</keyword>
<dbReference type="SUPFAM" id="SSF52540">
    <property type="entry name" value="P-loop containing nucleoside triphosphate hydrolases"/>
    <property type="match status" value="3"/>
</dbReference>
<keyword evidence="2" id="KW-0067">ATP-binding</keyword>
<feature type="signal peptide" evidence="3">
    <location>
        <begin position="1"/>
        <end position="29"/>
    </location>
</feature>
<dbReference type="InterPro" id="IPR027417">
    <property type="entry name" value="P-loop_NTPase"/>
</dbReference>